<evidence type="ECO:0000256" key="1">
    <source>
        <dbReference type="ARBA" id="ARBA00001917"/>
    </source>
</evidence>
<sequence length="398" mass="42495">MENTDVLRAPLVVGPIELPHRLAVSPMCTYAAAEGFATDFHLVHLGRLALGGAALTMVEATAVEPQGRISHHDLGIWSDDHVPGLRRIADFLSTHGSIPGIQLGHAGRRASVREPWRAGAPLDDTDAAAGYAPWTVEGPSALPAGPGWPTPDALDESGIRRSIARWVEAAERAVSAGFRIVELHGAHGYLLHEFLSPVANARTDAYGGDAERRMRYPLEVVAAVREAVGTNAALAYRLSAVDGVAGGLTVEETAVFARRLQDAGVDLIDVSSGGVSTDRSIETRVRRGFAFHADFSRRIRESVDVPVATVGLVVEPEQARLLVASGDADLILLGRTVLDDPNWPHHAMRRLGDASFESWDVRFGSALGPHAALIERLGAAGETPLSRFRPQADAHRPG</sequence>
<dbReference type="Gene3D" id="3.20.20.70">
    <property type="entry name" value="Aldolase class I"/>
    <property type="match status" value="1"/>
</dbReference>
<reference evidence="7 8" key="1">
    <citation type="submission" date="2023-08" db="EMBL/GenBank/DDBJ databases">
        <title>Microbacterium sp. nov., isolated from a waste landfill.</title>
        <authorList>
            <person name="Wen W."/>
        </authorList>
    </citation>
    <scope>NUCLEOTIDE SEQUENCE [LARGE SCALE GENOMIC DNA]</scope>
    <source>
        <strain evidence="7 8">ASV81</strain>
    </source>
</reference>
<dbReference type="Pfam" id="PF00724">
    <property type="entry name" value="Oxidored_FMN"/>
    <property type="match status" value="1"/>
</dbReference>
<accession>A0ABU0XGI0</accession>
<comment type="cofactor">
    <cofactor evidence="1">
        <name>FMN</name>
        <dbReference type="ChEBI" id="CHEBI:58210"/>
    </cofactor>
</comment>
<dbReference type="InterPro" id="IPR013785">
    <property type="entry name" value="Aldolase_TIM"/>
</dbReference>
<evidence type="ECO:0000256" key="5">
    <source>
        <dbReference type="ARBA" id="ARBA00023002"/>
    </source>
</evidence>
<dbReference type="InterPro" id="IPR044152">
    <property type="entry name" value="YqjM-like"/>
</dbReference>
<keyword evidence="5" id="KW-0560">Oxidoreductase</keyword>
<proteinExistence type="predicted"/>
<dbReference type="SUPFAM" id="SSF51395">
    <property type="entry name" value="FMN-linked oxidoreductases"/>
    <property type="match status" value="1"/>
</dbReference>
<dbReference type="RefSeq" id="WP_308488616.1">
    <property type="nucleotide sequence ID" value="NZ_JAVFCB010000003.1"/>
</dbReference>
<dbReference type="CDD" id="cd02932">
    <property type="entry name" value="OYE_YqiM_FMN"/>
    <property type="match status" value="1"/>
</dbReference>
<dbReference type="PANTHER" id="PTHR43303">
    <property type="entry name" value="NADPH DEHYDROGENASE C23G7.10C-RELATED"/>
    <property type="match status" value="1"/>
</dbReference>
<evidence type="ECO:0000256" key="2">
    <source>
        <dbReference type="ARBA" id="ARBA00022630"/>
    </source>
</evidence>
<keyword evidence="3" id="KW-0288">FMN</keyword>
<evidence type="ECO:0000256" key="3">
    <source>
        <dbReference type="ARBA" id="ARBA00022643"/>
    </source>
</evidence>
<feature type="domain" description="NADH:flavin oxidoreductase/NADH oxidase N-terminal" evidence="6">
    <location>
        <begin position="9"/>
        <end position="349"/>
    </location>
</feature>
<evidence type="ECO:0000259" key="6">
    <source>
        <dbReference type="Pfam" id="PF00724"/>
    </source>
</evidence>
<keyword evidence="4" id="KW-0521">NADP</keyword>
<dbReference type="InterPro" id="IPR001155">
    <property type="entry name" value="OxRdtase_FMN_N"/>
</dbReference>
<evidence type="ECO:0000256" key="4">
    <source>
        <dbReference type="ARBA" id="ARBA00022857"/>
    </source>
</evidence>
<dbReference type="PANTHER" id="PTHR43303:SF4">
    <property type="entry name" value="NADPH DEHYDROGENASE C23G7.10C-RELATED"/>
    <property type="match status" value="1"/>
</dbReference>
<dbReference type="EMBL" id="JAVFCB010000003">
    <property type="protein sequence ID" value="MDQ4213678.1"/>
    <property type="molecule type" value="Genomic_DNA"/>
</dbReference>
<comment type="caution">
    <text evidence="7">The sequence shown here is derived from an EMBL/GenBank/DDBJ whole genome shotgun (WGS) entry which is preliminary data.</text>
</comment>
<keyword evidence="2" id="KW-0285">Flavoprotein</keyword>
<gene>
    <name evidence="7" type="ORF">RBR11_07080</name>
</gene>
<organism evidence="7 8">
    <name type="scientific">Microbacterium capsulatum</name>
    <dbReference type="NCBI Taxonomy" id="3041921"/>
    <lineage>
        <taxon>Bacteria</taxon>
        <taxon>Bacillati</taxon>
        <taxon>Actinomycetota</taxon>
        <taxon>Actinomycetes</taxon>
        <taxon>Micrococcales</taxon>
        <taxon>Microbacteriaceae</taxon>
        <taxon>Microbacterium</taxon>
    </lineage>
</organism>
<name>A0ABU0XGI0_9MICO</name>
<keyword evidence="8" id="KW-1185">Reference proteome</keyword>
<protein>
    <submittedName>
        <fullName evidence="7">NADH:flavin oxidoreductase/NADH oxidase</fullName>
    </submittedName>
</protein>
<evidence type="ECO:0000313" key="7">
    <source>
        <dbReference type="EMBL" id="MDQ4213678.1"/>
    </source>
</evidence>
<dbReference type="Proteomes" id="UP001230289">
    <property type="component" value="Unassembled WGS sequence"/>
</dbReference>
<evidence type="ECO:0000313" key="8">
    <source>
        <dbReference type="Proteomes" id="UP001230289"/>
    </source>
</evidence>